<dbReference type="PANTHER" id="PTHR46266:SF1">
    <property type="entry name" value="TRANSCRIPTION FACTOR MYC1"/>
    <property type="match status" value="1"/>
</dbReference>
<dbReference type="PANTHER" id="PTHR46266">
    <property type="entry name" value="TRANSCRIPTION FACTOR TT8"/>
    <property type="match status" value="1"/>
</dbReference>
<gene>
    <name evidence="6" type="ORF">CURHAP_LOCUS15925</name>
</gene>
<keyword evidence="2" id="KW-0805">Transcription regulation</keyword>
<dbReference type="EMBL" id="CAEKDK010000002">
    <property type="protein sequence ID" value="CAB4269994.1"/>
    <property type="molecule type" value="Genomic_DNA"/>
</dbReference>
<protein>
    <recommendedName>
        <fullName evidence="5">BHLH domain-containing protein</fullName>
    </recommendedName>
</protein>
<reference evidence="6 7" key="1">
    <citation type="submission" date="2020-05" db="EMBL/GenBank/DDBJ databases">
        <authorList>
            <person name="Campoy J."/>
            <person name="Schneeberger K."/>
            <person name="Spophaly S."/>
        </authorList>
    </citation>
    <scope>NUCLEOTIDE SEQUENCE [LARGE SCALE GENOMIC DNA]</scope>
    <source>
        <strain evidence="6">PruArmRojPasFocal</strain>
    </source>
</reference>
<proteinExistence type="predicted"/>
<keyword evidence="4" id="KW-0539">Nucleus</keyword>
<sequence>MCGASSQNTIQDGLLKLRSDDIHKGHVMPDKLKENEKLLVLRSMVPSISEVDKASVLDDTIKYLKELEARAEEMESCMDTVEAIARRKYLDRAEKTSDNYDKIKMDTVKMPWLNKRKACDIDETDPDLNRLVPRESLPLDVKVILKEQEFRGAAVAPVGMIKQALWKIAGKC</sequence>
<dbReference type="Gene3D" id="4.10.280.10">
    <property type="entry name" value="Helix-loop-helix DNA-binding domain"/>
    <property type="match status" value="1"/>
</dbReference>
<evidence type="ECO:0000313" key="7">
    <source>
        <dbReference type="Proteomes" id="UP000507222"/>
    </source>
</evidence>
<dbReference type="InterPro" id="IPR036638">
    <property type="entry name" value="HLH_DNA-bd_sf"/>
</dbReference>
<evidence type="ECO:0000256" key="3">
    <source>
        <dbReference type="ARBA" id="ARBA00023163"/>
    </source>
</evidence>
<evidence type="ECO:0000313" key="6">
    <source>
        <dbReference type="EMBL" id="CAB4269994.1"/>
    </source>
</evidence>
<evidence type="ECO:0000259" key="5">
    <source>
        <dbReference type="PROSITE" id="PS50888"/>
    </source>
</evidence>
<dbReference type="GO" id="GO:0005634">
    <property type="term" value="C:nucleus"/>
    <property type="evidence" value="ECO:0007669"/>
    <property type="project" value="UniProtKB-SubCell"/>
</dbReference>
<keyword evidence="3" id="KW-0804">Transcription</keyword>
<evidence type="ECO:0000256" key="2">
    <source>
        <dbReference type="ARBA" id="ARBA00023015"/>
    </source>
</evidence>
<feature type="domain" description="BHLH" evidence="5">
    <location>
        <begin position="18"/>
        <end position="67"/>
    </location>
</feature>
<dbReference type="SUPFAM" id="SSF47459">
    <property type="entry name" value="HLH, helix-loop-helix DNA-binding domain"/>
    <property type="match status" value="1"/>
</dbReference>
<dbReference type="PROSITE" id="PS50888">
    <property type="entry name" value="BHLH"/>
    <property type="match status" value="1"/>
</dbReference>
<dbReference type="Proteomes" id="UP000507222">
    <property type="component" value="Unassembled WGS sequence"/>
</dbReference>
<evidence type="ECO:0000256" key="4">
    <source>
        <dbReference type="ARBA" id="ARBA00023242"/>
    </source>
</evidence>
<dbReference type="AlphaFoldDB" id="A0A6J5U3M5"/>
<name>A0A6J5U3M5_PRUAR</name>
<dbReference type="InterPro" id="IPR011598">
    <property type="entry name" value="bHLH_dom"/>
</dbReference>
<organism evidence="6 7">
    <name type="scientific">Prunus armeniaca</name>
    <name type="common">Apricot</name>
    <name type="synonym">Armeniaca vulgaris</name>
    <dbReference type="NCBI Taxonomy" id="36596"/>
    <lineage>
        <taxon>Eukaryota</taxon>
        <taxon>Viridiplantae</taxon>
        <taxon>Streptophyta</taxon>
        <taxon>Embryophyta</taxon>
        <taxon>Tracheophyta</taxon>
        <taxon>Spermatophyta</taxon>
        <taxon>Magnoliopsida</taxon>
        <taxon>eudicotyledons</taxon>
        <taxon>Gunneridae</taxon>
        <taxon>Pentapetalae</taxon>
        <taxon>rosids</taxon>
        <taxon>fabids</taxon>
        <taxon>Rosales</taxon>
        <taxon>Rosaceae</taxon>
        <taxon>Amygdaloideae</taxon>
        <taxon>Amygdaleae</taxon>
        <taxon>Prunus</taxon>
    </lineage>
</organism>
<dbReference type="GO" id="GO:0046983">
    <property type="term" value="F:protein dimerization activity"/>
    <property type="evidence" value="ECO:0007669"/>
    <property type="project" value="InterPro"/>
</dbReference>
<evidence type="ECO:0000256" key="1">
    <source>
        <dbReference type="ARBA" id="ARBA00004123"/>
    </source>
</evidence>
<dbReference type="SMART" id="SM00353">
    <property type="entry name" value="HLH"/>
    <property type="match status" value="1"/>
</dbReference>
<comment type="subcellular location">
    <subcellularLocation>
        <location evidence="1">Nucleus</location>
    </subcellularLocation>
</comment>
<accession>A0A6J5U3M5</accession>